<dbReference type="RefSeq" id="WP_117329158.1">
    <property type="nucleotide sequence ID" value="NZ_QUWK01000002.1"/>
</dbReference>
<comment type="cofactor">
    <cofactor evidence="12">
        <name>Zn(2+)</name>
        <dbReference type="ChEBI" id="CHEBI:29105"/>
    </cofactor>
    <text evidence="12">Binds 2 zinc ions per subunit.</text>
</comment>
<sequence length="654" mass="73944">MPKFVEVLLDLPIDRSFTYQIPDGMEEKARIGHRVVVPFARREMTGYVVETLDEVEATYTIKEIKRVIDDTPLYNTQTIALAEWMSRFYLCSRGEALSMMIPGGRRDSSIPALESEEDLLFGRVERLSDEQQHAIDTILKREKPMYYLYGITGSGKSEVFLRAAEAIIREGKTVIYLVPEITLTHQLARQVTNRFSQRVAILHSALTPSQRLKEWKRIIAGEVDLAIGARSAVFAPFPNLGLIILDEEHENSYKSGNTPRYHARQVAQRRCQSEGATLVMGSATPSLEAWALMQENKEVGSLHLRNRVSGGTMPVIEVVNLSYEKNLISKTLQERIKETLNKKKQAILFLNRRGFSYFFHCNSCGYELRCPHCAVALTYHKGTEQMVCHYCGYRTKPMRVCPECNSLDVNYSGFGTEMVEEEVRRLFPSARIARLDTDSAKKKGQVGKVIKAFRDGEIDILLGTQMVAKGLNFPLVELVGIVLADSGLNIPDFRAQERTFSLLVQVSGRAGRYNDQGRVIIQTYHPENPAIQYALRSDVQGFYSQELEIRKQTGFPPYSRLINLVFRGRNQQKVEQEVQKFSAHIEQLTVNGGAEVLCSSECPLEKIASNWRYHLLVSGVQASLAHHLVAKALSDYTPARGVYLEVDLDPLQLI</sequence>
<dbReference type="HAMAP" id="MF_00983">
    <property type="entry name" value="PriA"/>
    <property type="match status" value="1"/>
</dbReference>
<dbReference type="Pfam" id="PF00271">
    <property type="entry name" value="Helicase_C"/>
    <property type="match status" value="1"/>
</dbReference>
<feature type="binding site" evidence="12">
    <location>
        <position position="370"/>
    </location>
    <ligand>
        <name>Zn(2+)</name>
        <dbReference type="ChEBI" id="CHEBI:29105"/>
        <label>2</label>
    </ligand>
</feature>
<dbReference type="Pfam" id="PF17764">
    <property type="entry name" value="PriA_3primeBD"/>
    <property type="match status" value="1"/>
</dbReference>
<evidence type="ECO:0000256" key="2">
    <source>
        <dbReference type="ARBA" id="ARBA00022705"/>
    </source>
</evidence>
<comment type="caution">
    <text evidence="15">The sequence shown here is derived from an EMBL/GenBank/DDBJ whole genome shotgun (WGS) entry which is preliminary data.</text>
</comment>
<evidence type="ECO:0000256" key="12">
    <source>
        <dbReference type="HAMAP-Rule" id="MF_00983"/>
    </source>
</evidence>
<dbReference type="Gene3D" id="3.40.50.300">
    <property type="entry name" value="P-loop containing nucleotide triphosphate hydrolases"/>
    <property type="match status" value="2"/>
</dbReference>
<dbReference type="InterPro" id="IPR001650">
    <property type="entry name" value="Helicase_C-like"/>
</dbReference>
<feature type="binding site" evidence="12">
    <location>
        <position position="361"/>
    </location>
    <ligand>
        <name>Zn(2+)</name>
        <dbReference type="ChEBI" id="CHEBI:29105"/>
        <label>1</label>
    </ligand>
</feature>
<dbReference type="InterPro" id="IPR042115">
    <property type="entry name" value="PriA_3primeBD_sf"/>
</dbReference>
<organism evidence="15 16">
    <name type="scientific">Sphaerochaeta halotolerans</name>
    <dbReference type="NCBI Taxonomy" id="2293840"/>
    <lineage>
        <taxon>Bacteria</taxon>
        <taxon>Pseudomonadati</taxon>
        <taxon>Spirochaetota</taxon>
        <taxon>Spirochaetia</taxon>
        <taxon>Spirochaetales</taxon>
        <taxon>Sphaerochaetaceae</taxon>
        <taxon>Sphaerochaeta</taxon>
    </lineage>
</organism>
<dbReference type="InterPro" id="IPR027417">
    <property type="entry name" value="P-loop_NTPase"/>
</dbReference>
<feature type="domain" description="Helicase ATP-binding" evidence="13">
    <location>
        <begin position="137"/>
        <end position="303"/>
    </location>
</feature>
<keyword evidence="16" id="KW-1185">Reference proteome</keyword>
<feature type="binding site" evidence="12">
    <location>
        <position position="404"/>
    </location>
    <ligand>
        <name>Zn(2+)</name>
        <dbReference type="ChEBI" id="CHEBI:29105"/>
        <label>1</label>
    </ligand>
</feature>
<name>A0A372MJ09_9SPIR</name>
<keyword evidence="3 12" id="KW-0479">Metal-binding</keyword>
<protein>
    <recommendedName>
        <fullName evidence="12">Replication restart protein PriA</fullName>
    </recommendedName>
    <alternativeName>
        <fullName evidence="12">ATP-dependent DNA helicase PriA</fullName>
        <ecNumber evidence="12">5.6.2.4</ecNumber>
    </alternativeName>
    <alternativeName>
        <fullName evidence="12">DNA 3'-5' helicase PriA</fullName>
    </alternativeName>
</protein>
<keyword evidence="5 12" id="KW-0378">Hydrolase</keyword>
<reference evidence="16" key="1">
    <citation type="submission" date="2018-08" db="EMBL/GenBank/DDBJ databases">
        <authorList>
            <person name="Grouzdev D.S."/>
            <person name="Krutkina M.S."/>
        </authorList>
    </citation>
    <scope>NUCLEOTIDE SEQUENCE [LARGE SCALE GENOMIC DNA]</scope>
    <source>
        <strain evidence="16">4-11</strain>
    </source>
</reference>
<feature type="binding site" evidence="12">
    <location>
        <position position="364"/>
    </location>
    <ligand>
        <name>Zn(2+)</name>
        <dbReference type="ChEBI" id="CHEBI:29105"/>
        <label>1</label>
    </ligand>
</feature>
<evidence type="ECO:0000256" key="3">
    <source>
        <dbReference type="ARBA" id="ARBA00022723"/>
    </source>
</evidence>
<evidence type="ECO:0000256" key="4">
    <source>
        <dbReference type="ARBA" id="ARBA00022741"/>
    </source>
</evidence>
<dbReference type="SUPFAM" id="SSF52540">
    <property type="entry name" value="P-loop containing nucleoside triphosphate hydrolases"/>
    <property type="match status" value="1"/>
</dbReference>
<evidence type="ECO:0000313" key="16">
    <source>
        <dbReference type="Proteomes" id="UP000264002"/>
    </source>
</evidence>
<dbReference type="InterPro" id="IPR014001">
    <property type="entry name" value="Helicase_ATP-bd"/>
</dbReference>
<evidence type="ECO:0000256" key="5">
    <source>
        <dbReference type="ARBA" id="ARBA00022801"/>
    </source>
</evidence>
<evidence type="ECO:0000256" key="6">
    <source>
        <dbReference type="ARBA" id="ARBA00022806"/>
    </source>
</evidence>
<comment type="catalytic activity">
    <reaction evidence="12">
        <text>Couples ATP hydrolysis with the unwinding of duplex DNA by translocating in the 3'-5' direction.</text>
        <dbReference type="EC" id="5.6.2.4"/>
    </reaction>
</comment>
<evidence type="ECO:0000256" key="1">
    <source>
        <dbReference type="ARBA" id="ARBA00022515"/>
    </source>
</evidence>
<dbReference type="PANTHER" id="PTHR30580:SF0">
    <property type="entry name" value="PRIMOSOMAL PROTEIN N"/>
    <property type="match status" value="1"/>
</dbReference>
<dbReference type="AlphaFoldDB" id="A0A372MJ09"/>
<dbReference type="EMBL" id="QUWK01000002">
    <property type="protein sequence ID" value="RFU95761.1"/>
    <property type="molecule type" value="Genomic_DNA"/>
</dbReference>
<feature type="binding site" evidence="12">
    <location>
        <position position="373"/>
    </location>
    <ligand>
        <name>Zn(2+)</name>
        <dbReference type="ChEBI" id="CHEBI:29105"/>
        <label>2</label>
    </ligand>
</feature>
<reference evidence="15 16" key="2">
    <citation type="submission" date="2018-09" db="EMBL/GenBank/DDBJ databases">
        <title>Genome of Sphaerochaeta halotolerans strain 4-11.</title>
        <authorList>
            <person name="Nazina T.N."/>
            <person name="Sokolova D.S."/>
        </authorList>
    </citation>
    <scope>NUCLEOTIDE SEQUENCE [LARGE SCALE GENOMIC DNA]</scope>
    <source>
        <strain evidence="15 16">4-11</strain>
    </source>
</reference>
<feature type="binding site" evidence="12">
    <location>
        <position position="391"/>
    </location>
    <ligand>
        <name>Zn(2+)</name>
        <dbReference type="ChEBI" id="CHEBI:29105"/>
        <label>2</label>
    </ligand>
</feature>
<dbReference type="Pfam" id="PF18074">
    <property type="entry name" value="PriA_C"/>
    <property type="match status" value="1"/>
</dbReference>
<dbReference type="NCBIfam" id="TIGR00595">
    <property type="entry name" value="priA"/>
    <property type="match status" value="1"/>
</dbReference>
<dbReference type="Proteomes" id="UP000264002">
    <property type="component" value="Unassembled WGS sequence"/>
</dbReference>
<feature type="domain" description="Helicase C-terminal" evidence="14">
    <location>
        <begin position="342"/>
        <end position="550"/>
    </location>
</feature>
<feature type="binding site" evidence="12">
    <location>
        <position position="401"/>
    </location>
    <ligand>
        <name>Zn(2+)</name>
        <dbReference type="ChEBI" id="CHEBI:29105"/>
        <label>1</label>
    </ligand>
</feature>
<dbReference type="GO" id="GO:0016887">
    <property type="term" value="F:ATP hydrolysis activity"/>
    <property type="evidence" value="ECO:0007669"/>
    <property type="project" value="RHEA"/>
</dbReference>
<dbReference type="PANTHER" id="PTHR30580">
    <property type="entry name" value="PRIMOSOMAL PROTEIN N"/>
    <property type="match status" value="1"/>
</dbReference>
<feature type="binding site" evidence="12">
    <location>
        <position position="388"/>
    </location>
    <ligand>
        <name>Zn(2+)</name>
        <dbReference type="ChEBI" id="CHEBI:29105"/>
        <label>2</label>
    </ligand>
</feature>
<comment type="similarity">
    <text evidence="12">Belongs to the helicase family. PriA subfamily.</text>
</comment>
<dbReference type="SMART" id="SM00487">
    <property type="entry name" value="DEXDc"/>
    <property type="match status" value="1"/>
</dbReference>
<keyword evidence="9 12" id="KW-0238">DNA-binding</keyword>
<dbReference type="InterPro" id="IPR011545">
    <property type="entry name" value="DEAD/DEAH_box_helicase_dom"/>
</dbReference>
<evidence type="ECO:0000313" key="15">
    <source>
        <dbReference type="EMBL" id="RFU95761.1"/>
    </source>
</evidence>
<evidence type="ECO:0000256" key="11">
    <source>
        <dbReference type="ARBA" id="ARBA00048988"/>
    </source>
</evidence>
<dbReference type="InterPro" id="IPR041222">
    <property type="entry name" value="PriA_3primeBD"/>
</dbReference>
<dbReference type="CDD" id="cd18804">
    <property type="entry name" value="SF2_C_priA"/>
    <property type="match status" value="1"/>
</dbReference>
<evidence type="ECO:0000259" key="13">
    <source>
        <dbReference type="PROSITE" id="PS51192"/>
    </source>
</evidence>
<dbReference type="GO" id="GO:0005524">
    <property type="term" value="F:ATP binding"/>
    <property type="evidence" value="ECO:0007669"/>
    <property type="project" value="UniProtKB-UniRule"/>
</dbReference>
<dbReference type="SMART" id="SM00490">
    <property type="entry name" value="HELICc"/>
    <property type="match status" value="1"/>
</dbReference>
<comment type="subunit">
    <text evidence="12">Component of the replication restart primosome.</text>
</comment>
<keyword evidence="10 12" id="KW-0413">Isomerase</keyword>
<evidence type="ECO:0000256" key="9">
    <source>
        <dbReference type="ARBA" id="ARBA00023125"/>
    </source>
</evidence>
<gene>
    <name evidence="12 15" type="primary">priA</name>
    <name evidence="15" type="ORF">DYP60_01780</name>
</gene>
<keyword evidence="8 12" id="KW-0067">ATP-binding</keyword>
<dbReference type="GO" id="GO:0008270">
    <property type="term" value="F:zinc ion binding"/>
    <property type="evidence" value="ECO:0007669"/>
    <property type="project" value="UniProtKB-UniRule"/>
</dbReference>
<dbReference type="GO" id="GO:0043138">
    <property type="term" value="F:3'-5' DNA helicase activity"/>
    <property type="evidence" value="ECO:0007669"/>
    <property type="project" value="UniProtKB-EC"/>
</dbReference>
<evidence type="ECO:0000256" key="7">
    <source>
        <dbReference type="ARBA" id="ARBA00022833"/>
    </source>
</evidence>
<keyword evidence="4 12" id="KW-0547">Nucleotide-binding</keyword>
<dbReference type="Pfam" id="PF18319">
    <property type="entry name" value="Zn_ribbon_PriA"/>
    <property type="match status" value="1"/>
</dbReference>
<dbReference type="FunFam" id="3.40.50.300:FF:000489">
    <property type="entry name" value="Primosome assembly protein PriA"/>
    <property type="match status" value="1"/>
</dbReference>
<keyword evidence="1 12" id="KW-0639">Primosome</keyword>
<evidence type="ECO:0000259" key="14">
    <source>
        <dbReference type="PROSITE" id="PS51194"/>
    </source>
</evidence>
<comment type="function">
    <text evidence="12">Initiates the restart of stalled replication forks, which reloads the replicative helicase on sites other than the origin of replication. Recognizes and binds to abandoned replication forks and remodels them to uncover a helicase loading site. Promotes assembly of the primosome at these replication forks.</text>
</comment>
<dbReference type="InterPro" id="IPR040498">
    <property type="entry name" value="PriA_CRR"/>
</dbReference>
<dbReference type="Pfam" id="PF00270">
    <property type="entry name" value="DEAD"/>
    <property type="match status" value="1"/>
</dbReference>
<dbReference type="InterPro" id="IPR041236">
    <property type="entry name" value="PriA_C"/>
</dbReference>
<keyword evidence="7 12" id="KW-0862">Zinc</keyword>
<dbReference type="Gene3D" id="3.40.1440.60">
    <property type="entry name" value="PriA, 3(prime) DNA-binding domain"/>
    <property type="match status" value="1"/>
</dbReference>
<dbReference type="GO" id="GO:0006302">
    <property type="term" value="P:double-strand break repair"/>
    <property type="evidence" value="ECO:0007669"/>
    <property type="project" value="InterPro"/>
</dbReference>
<evidence type="ECO:0000256" key="10">
    <source>
        <dbReference type="ARBA" id="ARBA00023235"/>
    </source>
</evidence>
<dbReference type="InterPro" id="IPR005259">
    <property type="entry name" value="PriA"/>
</dbReference>
<keyword evidence="2 12" id="KW-0235">DNA replication</keyword>
<keyword evidence="6 12" id="KW-0347">Helicase</keyword>
<dbReference type="GO" id="GO:0006310">
    <property type="term" value="P:DNA recombination"/>
    <property type="evidence" value="ECO:0007669"/>
    <property type="project" value="InterPro"/>
</dbReference>
<accession>A0A372MJ09</accession>
<dbReference type="PROSITE" id="PS51192">
    <property type="entry name" value="HELICASE_ATP_BIND_1"/>
    <property type="match status" value="1"/>
</dbReference>
<dbReference type="GO" id="GO:0006269">
    <property type="term" value="P:DNA replication, synthesis of primer"/>
    <property type="evidence" value="ECO:0007669"/>
    <property type="project" value="UniProtKB-KW"/>
</dbReference>
<dbReference type="FunFam" id="3.40.1440.60:FF:000001">
    <property type="entry name" value="Primosomal protein N"/>
    <property type="match status" value="1"/>
</dbReference>
<comment type="catalytic activity">
    <reaction evidence="11 12">
        <text>ATP + H2O = ADP + phosphate + H(+)</text>
        <dbReference type="Rhea" id="RHEA:13065"/>
        <dbReference type="ChEBI" id="CHEBI:15377"/>
        <dbReference type="ChEBI" id="CHEBI:15378"/>
        <dbReference type="ChEBI" id="CHEBI:30616"/>
        <dbReference type="ChEBI" id="CHEBI:43474"/>
        <dbReference type="ChEBI" id="CHEBI:456216"/>
        <dbReference type="EC" id="5.6.2.4"/>
    </reaction>
</comment>
<dbReference type="PROSITE" id="PS51194">
    <property type="entry name" value="HELICASE_CTER"/>
    <property type="match status" value="1"/>
</dbReference>
<dbReference type="GO" id="GO:1990077">
    <property type="term" value="C:primosome complex"/>
    <property type="evidence" value="ECO:0007669"/>
    <property type="project" value="UniProtKB-UniRule"/>
</dbReference>
<dbReference type="EC" id="5.6.2.4" evidence="12"/>
<evidence type="ECO:0000256" key="8">
    <source>
        <dbReference type="ARBA" id="ARBA00022840"/>
    </source>
</evidence>
<proteinExistence type="inferred from homology"/>
<dbReference type="GO" id="GO:0006270">
    <property type="term" value="P:DNA replication initiation"/>
    <property type="evidence" value="ECO:0007669"/>
    <property type="project" value="TreeGrafter"/>
</dbReference>
<dbReference type="GO" id="GO:0003677">
    <property type="term" value="F:DNA binding"/>
    <property type="evidence" value="ECO:0007669"/>
    <property type="project" value="UniProtKB-UniRule"/>
</dbReference>